<dbReference type="EMBL" id="JARAWN010000050">
    <property type="protein sequence ID" value="MDX3130380.1"/>
    <property type="molecule type" value="Genomic_DNA"/>
</dbReference>
<evidence type="ECO:0008006" key="3">
    <source>
        <dbReference type="Google" id="ProtNLM"/>
    </source>
</evidence>
<proteinExistence type="predicted"/>
<organism evidence="1 2">
    <name type="scientific">Streptomyces europaeiscabiei</name>
    <dbReference type="NCBI Taxonomy" id="146819"/>
    <lineage>
        <taxon>Bacteria</taxon>
        <taxon>Bacillati</taxon>
        <taxon>Actinomycetota</taxon>
        <taxon>Actinomycetes</taxon>
        <taxon>Kitasatosporales</taxon>
        <taxon>Streptomycetaceae</taxon>
        <taxon>Streptomyces</taxon>
    </lineage>
</organism>
<name>A0AAJ2UKZ4_9ACTN</name>
<accession>A0AAJ2UKZ4</accession>
<dbReference type="SUPFAM" id="SSF89392">
    <property type="entry name" value="Prokaryotic lipoproteins and lipoprotein localization factors"/>
    <property type="match status" value="1"/>
</dbReference>
<evidence type="ECO:0000313" key="2">
    <source>
        <dbReference type="Proteomes" id="UP001273589"/>
    </source>
</evidence>
<evidence type="ECO:0000313" key="1">
    <source>
        <dbReference type="EMBL" id="MDX3130380.1"/>
    </source>
</evidence>
<dbReference type="Proteomes" id="UP001273589">
    <property type="component" value="Unassembled WGS sequence"/>
</dbReference>
<sequence>MRLAAHGSVRRRGAVGIAVVAALLGGATACGTEAEGAAGAKPNATPAEAVARAAAKTADISSLRYRVTGTLPEEGKVRAEASMEVKPSVMGMKLTGLGDGEDKLVEIRFVDGAMYTEGDTTVLGDTDGKRWIKAEPASWGGLSVDNRSYGVLPRQLEGSPLVQSTILTGAKDVEEAGTESVEGTATIHYRGTVTNQGVKDAQSAAKDKETWELRTHSRDQFMSLRLRVGSTLTMDLWVDEDGRAKQFRLRGRTSALDGEGRWADTGPLDLTYTFLDVDRPVTVETPAAEDTVDLAESADGAGAG</sequence>
<dbReference type="InterPro" id="IPR029046">
    <property type="entry name" value="LolA/LolB/LppX"/>
</dbReference>
<dbReference type="RefSeq" id="WP_319691030.1">
    <property type="nucleotide sequence ID" value="NZ_JARAWN010000050.1"/>
</dbReference>
<dbReference type="Gene3D" id="2.50.20.20">
    <property type="match status" value="1"/>
</dbReference>
<gene>
    <name evidence="1" type="ORF">PV367_11355</name>
</gene>
<dbReference type="PROSITE" id="PS51257">
    <property type="entry name" value="PROKAR_LIPOPROTEIN"/>
    <property type="match status" value="1"/>
</dbReference>
<dbReference type="AlphaFoldDB" id="A0AAJ2UKZ4"/>
<comment type="caution">
    <text evidence="1">The sequence shown here is derived from an EMBL/GenBank/DDBJ whole genome shotgun (WGS) entry which is preliminary data.</text>
</comment>
<reference evidence="1" key="1">
    <citation type="journal article" date="2023" name="Microb. Genom.">
        <title>Mesoterricola silvestris gen. nov., sp. nov., Mesoterricola sediminis sp. nov., Geothrix oryzae sp. nov., Geothrix edaphica sp. nov., Geothrix rubra sp. nov., and Geothrix limicola sp. nov., six novel members of Acidobacteriota isolated from soils.</title>
        <authorList>
            <person name="Weisberg A.J."/>
            <person name="Pearce E."/>
            <person name="Kramer C.G."/>
            <person name="Chang J.H."/>
            <person name="Clarke C.R."/>
        </authorList>
    </citation>
    <scope>NUCLEOTIDE SEQUENCE</scope>
    <source>
        <strain evidence="1">ND06-05F</strain>
    </source>
</reference>
<protein>
    <recommendedName>
        <fullName evidence="3">Lipoprotein</fullName>
    </recommendedName>
</protein>